<proteinExistence type="inferred from homology"/>
<evidence type="ECO:0000256" key="2">
    <source>
        <dbReference type="ARBA" id="ARBA00022857"/>
    </source>
</evidence>
<evidence type="ECO:0000259" key="4">
    <source>
        <dbReference type="Pfam" id="PF00248"/>
    </source>
</evidence>
<dbReference type="Pfam" id="PF00248">
    <property type="entry name" value="Aldo_ket_red"/>
    <property type="match status" value="1"/>
</dbReference>
<dbReference type="InterPro" id="IPR036812">
    <property type="entry name" value="NAD(P)_OxRdtase_dom_sf"/>
</dbReference>
<dbReference type="PANTHER" id="PTHR43827:SF3">
    <property type="entry name" value="NADP-DEPENDENT OXIDOREDUCTASE DOMAIN-CONTAINING PROTEIN"/>
    <property type="match status" value="1"/>
</dbReference>
<dbReference type="PRINTS" id="PR00069">
    <property type="entry name" value="ALDKETRDTASE"/>
</dbReference>
<name>A0A4Y9XUM8_9APHY</name>
<evidence type="ECO:0000313" key="5">
    <source>
        <dbReference type="EMBL" id="TFY52851.1"/>
    </source>
</evidence>
<dbReference type="InterPro" id="IPR020471">
    <property type="entry name" value="AKR"/>
</dbReference>
<keyword evidence="3" id="KW-0560">Oxidoreductase</keyword>
<evidence type="ECO:0000256" key="3">
    <source>
        <dbReference type="ARBA" id="ARBA00023002"/>
    </source>
</evidence>
<evidence type="ECO:0000313" key="6">
    <source>
        <dbReference type="Proteomes" id="UP000298390"/>
    </source>
</evidence>
<comment type="similarity">
    <text evidence="1">Belongs to the aldo/keto reductase family.</text>
</comment>
<sequence length="751" mass="83341">MAPGANILSLNDDILGIIVAWLPQRDAAKLALTSRVVSTAARRRILSSLQLTAPVASVRFRKFMLDEDDGYRLQCLRKLTIHDSNVLYEPPDGYTPLADVLERARNLQTLVVTSVEEHLTDPSGYILGDAIASLRDLRELDLRSVDEEGLDLCKNLTCKPDVFRLEALSSSFAPHVLVDRTMLSELNVLQRASVITLHDFTFVEFGDQGQPLSPPPLPKPTALWPSAKTLRLRNMDPMPVVALCPNLACLHLAAVMLCHDGGDFYPSDVHNPYSITDTLEPQVTARLRVFDVFVDNEESRLTKTIVTIVRATYPRVLSTQFHHCDKGLWGQLASFAARPDSRLRYLDVLLHDNTTLAQKWLDECLPQFSDCGILCVRIRLVESIGNTITEQEWQSLEAHSDDWDAESDWEELRDTAPELILHAIPSLRYVSVSPGYMMEDRNGHDVPDFVGRTQWWRVPSGNSETSSEDGQAAAGLVEIDAEEGWRIHEYMRRTEIPSIAFGTWKLGNGQTTIDRVNQALEVGFTHIDSAQVYRNEKEAGAALRASGLKRGDVYITTKYSGRADIETSIRNSCDFLGVEYVDLYLIHGPDLAVPDIPTMWAKMEKIKEGGLAKSIGVSNFNVQELRTLLASARITPVANQILFHPYVLARQAPIVAFGMRHGIVSEAYRVLIPITRRSGGPLDAPLRGICQRLGAEPEHVLLAWAKAKGVVIVTSSTKKERLQGYLKAGDLELTTADIEAIDTAGLAGGLQ</sequence>
<dbReference type="STRING" id="34475.A0A4Y9XUM8"/>
<dbReference type="SUPFAM" id="SSF51430">
    <property type="entry name" value="NAD(P)-linked oxidoreductase"/>
    <property type="match status" value="1"/>
</dbReference>
<evidence type="ECO:0000256" key="1">
    <source>
        <dbReference type="ARBA" id="ARBA00007905"/>
    </source>
</evidence>
<accession>A0A4Y9XUM8</accession>
<dbReference type="AlphaFoldDB" id="A0A4Y9XUM8"/>
<dbReference type="Gene3D" id="3.20.20.100">
    <property type="entry name" value="NADP-dependent oxidoreductase domain"/>
    <property type="match status" value="1"/>
</dbReference>
<dbReference type="InterPro" id="IPR023210">
    <property type="entry name" value="NADP_OxRdtase_dom"/>
</dbReference>
<dbReference type="InterPro" id="IPR044494">
    <property type="entry name" value="AKR3C2/3"/>
</dbReference>
<dbReference type="PROSITE" id="PS00062">
    <property type="entry name" value="ALDOKETO_REDUCTASE_2"/>
    <property type="match status" value="1"/>
</dbReference>
<dbReference type="InterPro" id="IPR018170">
    <property type="entry name" value="Aldo/ket_reductase_CS"/>
</dbReference>
<reference evidence="5 6" key="1">
    <citation type="submission" date="2019-01" db="EMBL/GenBank/DDBJ databases">
        <title>Genome sequencing of the rare red list fungi Fomitopsis rosea.</title>
        <authorList>
            <person name="Buettner E."/>
            <person name="Kellner H."/>
        </authorList>
    </citation>
    <scope>NUCLEOTIDE SEQUENCE [LARGE SCALE GENOMIC DNA]</scope>
    <source>
        <strain evidence="5 6">DSM 105464</strain>
    </source>
</reference>
<organism evidence="5 6">
    <name type="scientific">Rhodofomes roseus</name>
    <dbReference type="NCBI Taxonomy" id="34475"/>
    <lineage>
        <taxon>Eukaryota</taxon>
        <taxon>Fungi</taxon>
        <taxon>Dikarya</taxon>
        <taxon>Basidiomycota</taxon>
        <taxon>Agaricomycotina</taxon>
        <taxon>Agaricomycetes</taxon>
        <taxon>Polyporales</taxon>
        <taxon>Rhodofomes</taxon>
    </lineage>
</organism>
<dbReference type="GO" id="GO:0016652">
    <property type="term" value="F:oxidoreductase activity, acting on NAD(P)H as acceptor"/>
    <property type="evidence" value="ECO:0007669"/>
    <property type="project" value="InterPro"/>
</dbReference>
<dbReference type="GO" id="GO:0016616">
    <property type="term" value="F:oxidoreductase activity, acting on the CH-OH group of donors, NAD or NADP as acceptor"/>
    <property type="evidence" value="ECO:0007669"/>
    <property type="project" value="UniProtKB-ARBA"/>
</dbReference>
<dbReference type="SUPFAM" id="SSF52047">
    <property type="entry name" value="RNI-like"/>
    <property type="match status" value="1"/>
</dbReference>
<dbReference type="CDD" id="cd19120">
    <property type="entry name" value="AKR_AKR3C2-3"/>
    <property type="match status" value="1"/>
</dbReference>
<feature type="domain" description="NADP-dependent oxidoreductase" evidence="4">
    <location>
        <begin position="499"/>
        <end position="743"/>
    </location>
</feature>
<dbReference type="EMBL" id="SEKV01000910">
    <property type="protein sequence ID" value="TFY52851.1"/>
    <property type="molecule type" value="Genomic_DNA"/>
</dbReference>
<protein>
    <recommendedName>
        <fullName evidence="4">NADP-dependent oxidoreductase domain-containing protein</fullName>
    </recommendedName>
</protein>
<keyword evidence="2" id="KW-0521">NADP</keyword>
<dbReference type="Proteomes" id="UP000298390">
    <property type="component" value="Unassembled WGS sequence"/>
</dbReference>
<gene>
    <name evidence="5" type="ORF">EVJ58_g9780</name>
</gene>
<comment type="caution">
    <text evidence="5">The sequence shown here is derived from an EMBL/GenBank/DDBJ whole genome shotgun (WGS) entry which is preliminary data.</text>
</comment>
<dbReference type="PANTHER" id="PTHR43827">
    <property type="entry name" value="2,5-DIKETO-D-GLUCONIC ACID REDUCTASE"/>
    <property type="match status" value="1"/>
</dbReference>